<dbReference type="Proteomes" id="UP000288859">
    <property type="component" value="Unassembled WGS sequence"/>
</dbReference>
<reference evidence="2 3" key="1">
    <citation type="submission" date="2017-03" db="EMBL/GenBank/DDBJ databases">
        <title>Genomes of endolithic fungi from Antarctica.</title>
        <authorList>
            <person name="Coleine C."/>
            <person name="Masonjones S."/>
            <person name="Stajich J.E."/>
        </authorList>
    </citation>
    <scope>NUCLEOTIDE SEQUENCE [LARGE SCALE GENOMIC DNA]</scope>
    <source>
        <strain evidence="2 3">CCFEE 6314</strain>
    </source>
</reference>
<dbReference type="EMBL" id="NAJM01000005">
    <property type="protein sequence ID" value="RVX74135.1"/>
    <property type="molecule type" value="Genomic_DNA"/>
</dbReference>
<protein>
    <recommendedName>
        <fullName evidence="4">EF-hand domain-containing protein</fullName>
    </recommendedName>
</protein>
<evidence type="ECO:0000313" key="3">
    <source>
        <dbReference type="Proteomes" id="UP000288859"/>
    </source>
</evidence>
<dbReference type="OrthoDB" id="26525at2759"/>
<accession>A0A438NEH4</accession>
<comment type="caution">
    <text evidence="2">The sequence shown here is derived from an EMBL/GenBank/DDBJ whole genome shotgun (WGS) entry which is preliminary data.</text>
</comment>
<sequence>MSVRRAQARLGPTLFINNKPHLISVSDAFQKLQQKSICSPPSENSPAASPSSISDPEKDDDDEAWEVHKDDHLQGEGPYCVGLSSPLQDTQIDSGNNESSSSHLISLPDIDGTQSVWATQPVSQSLGMTIRARDEADEMVKVGEIVYHSSNEPSMQHDWALIKPSEETQMLYKGVDQIASKIKVAQEVWLATSANECEKGTLSPAPLWYKLPGSQRFLEVFRVDAQRPFLRSESGTAVLDAEDGSWYGHIIAADDDTSTAYMLLAVDIIRSIASTIDVSETSLSLTERIEITEKETNRDSVVFKESEPPRKSAAKSSKSSTSSAPKGRRSALAKENDITAEEEAEIKEAWNMFRLDANDQDVPEEFEDEKMGVVRTRDVSAALRAQSLHPKTASQLTSILETLDPTSTGYVTYAHFVAICALQLSTKTDETRAEEVNDAFALFTNVAGRRTPSGPVASVNVDGEPVINLHDLRAVARLLKQDVSDDVLKAMILEANQGKGVGRGVSVDDFRAVMVRAGVFQE</sequence>
<name>A0A438NEH4_EXOME</name>
<dbReference type="VEuPathDB" id="FungiDB:PV10_04733"/>
<evidence type="ECO:0000256" key="1">
    <source>
        <dbReference type="SAM" id="MobiDB-lite"/>
    </source>
</evidence>
<evidence type="ECO:0008006" key="4">
    <source>
        <dbReference type="Google" id="ProtNLM"/>
    </source>
</evidence>
<dbReference type="VEuPathDB" id="FungiDB:PV10_04734"/>
<feature type="compositionally biased region" description="Polar residues" evidence="1">
    <location>
        <begin position="85"/>
        <end position="104"/>
    </location>
</feature>
<dbReference type="InterPro" id="IPR011992">
    <property type="entry name" value="EF-hand-dom_pair"/>
</dbReference>
<evidence type="ECO:0000313" key="2">
    <source>
        <dbReference type="EMBL" id="RVX74135.1"/>
    </source>
</evidence>
<feature type="compositionally biased region" description="Low complexity" evidence="1">
    <location>
        <begin position="314"/>
        <end position="324"/>
    </location>
</feature>
<gene>
    <name evidence="2" type="ORF">B0A52_01967</name>
</gene>
<dbReference type="SUPFAM" id="SSF47473">
    <property type="entry name" value="EF-hand"/>
    <property type="match status" value="1"/>
</dbReference>
<feature type="region of interest" description="Disordered" evidence="1">
    <location>
        <begin position="300"/>
        <end position="338"/>
    </location>
</feature>
<feature type="region of interest" description="Disordered" evidence="1">
    <location>
        <begin position="74"/>
        <end position="107"/>
    </location>
</feature>
<feature type="compositionally biased region" description="Basic and acidic residues" evidence="1">
    <location>
        <begin position="300"/>
        <end position="310"/>
    </location>
</feature>
<proteinExistence type="predicted"/>
<dbReference type="AlphaFoldDB" id="A0A438NEH4"/>
<dbReference type="Gene3D" id="1.10.238.10">
    <property type="entry name" value="EF-hand"/>
    <property type="match status" value="1"/>
</dbReference>
<feature type="region of interest" description="Disordered" evidence="1">
    <location>
        <begin position="35"/>
        <end position="62"/>
    </location>
</feature>
<feature type="compositionally biased region" description="Low complexity" evidence="1">
    <location>
        <begin position="39"/>
        <end position="54"/>
    </location>
</feature>
<organism evidence="2 3">
    <name type="scientific">Exophiala mesophila</name>
    <name type="common">Black yeast-like fungus</name>
    <dbReference type="NCBI Taxonomy" id="212818"/>
    <lineage>
        <taxon>Eukaryota</taxon>
        <taxon>Fungi</taxon>
        <taxon>Dikarya</taxon>
        <taxon>Ascomycota</taxon>
        <taxon>Pezizomycotina</taxon>
        <taxon>Eurotiomycetes</taxon>
        <taxon>Chaetothyriomycetidae</taxon>
        <taxon>Chaetothyriales</taxon>
        <taxon>Herpotrichiellaceae</taxon>
        <taxon>Exophiala</taxon>
    </lineage>
</organism>